<evidence type="ECO:0000259" key="3">
    <source>
        <dbReference type="Pfam" id="PF13946"/>
    </source>
</evidence>
<dbReference type="EMBL" id="WKJJ01000004">
    <property type="protein sequence ID" value="MRV71540.1"/>
    <property type="molecule type" value="Genomic_DNA"/>
</dbReference>
<comment type="caution">
    <text evidence="4">The sequence shown here is derived from an EMBL/GenBank/DDBJ whole genome shotgun (WGS) entry which is preliminary data.</text>
</comment>
<dbReference type="InterPro" id="IPR032812">
    <property type="entry name" value="SbsA_Ig"/>
</dbReference>
<dbReference type="AlphaFoldDB" id="A0A7X2IKL7"/>
<dbReference type="InterPro" id="IPR025282">
    <property type="entry name" value="DUF4214"/>
</dbReference>
<dbReference type="SUPFAM" id="SSF51120">
    <property type="entry name" value="beta-Roll"/>
    <property type="match status" value="1"/>
</dbReference>
<dbReference type="InterPro" id="IPR038255">
    <property type="entry name" value="PBS_linker_sf"/>
</dbReference>
<reference evidence="4 5" key="1">
    <citation type="submission" date="2019-11" db="EMBL/GenBank/DDBJ databases">
        <title>Novel species isolated from a subtropical stream in China.</title>
        <authorList>
            <person name="Lu H."/>
        </authorList>
    </citation>
    <scope>NUCLEOTIDE SEQUENCE [LARGE SCALE GENOMIC DNA]</scope>
    <source>
        <strain evidence="4 5">FT92W</strain>
    </source>
</reference>
<dbReference type="RefSeq" id="WP_154372161.1">
    <property type="nucleotide sequence ID" value="NZ_WKJJ01000004.1"/>
</dbReference>
<evidence type="ECO:0000313" key="5">
    <source>
        <dbReference type="Proteomes" id="UP000446768"/>
    </source>
</evidence>
<dbReference type="Gene3D" id="1.10.3130.20">
    <property type="entry name" value="Phycobilisome linker domain"/>
    <property type="match status" value="1"/>
</dbReference>
<name>A0A7X2IKL7_9BURK</name>
<proteinExistence type="predicted"/>
<feature type="domain" description="SbsA Ig-like" evidence="2">
    <location>
        <begin position="837"/>
        <end position="926"/>
    </location>
</feature>
<dbReference type="Proteomes" id="UP000446768">
    <property type="component" value="Unassembled WGS sequence"/>
</dbReference>
<gene>
    <name evidence="4" type="ORF">GJ700_07360</name>
</gene>
<dbReference type="Pfam" id="PF13946">
    <property type="entry name" value="DUF4214"/>
    <property type="match status" value="1"/>
</dbReference>
<organism evidence="4 5">
    <name type="scientific">Pseudoduganella rivuli</name>
    <dbReference type="NCBI Taxonomy" id="2666085"/>
    <lineage>
        <taxon>Bacteria</taxon>
        <taxon>Pseudomonadati</taxon>
        <taxon>Pseudomonadota</taxon>
        <taxon>Betaproteobacteria</taxon>
        <taxon>Burkholderiales</taxon>
        <taxon>Oxalobacteraceae</taxon>
        <taxon>Telluria group</taxon>
        <taxon>Pseudoduganella</taxon>
    </lineage>
</organism>
<evidence type="ECO:0000313" key="4">
    <source>
        <dbReference type="EMBL" id="MRV71540.1"/>
    </source>
</evidence>
<keyword evidence="1" id="KW-0732">Signal</keyword>
<protein>
    <submittedName>
        <fullName evidence="4">DUF4214 domain-containing protein</fullName>
    </submittedName>
</protein>
<accession>A0A7X2IKL7</accession>
<evidence type="ECO:0000259" key="2">
    <source>
        <dbReference type="Pfam" id="PF13205"/>
    </source>
</evidence>
<sequence>MPVTTPNDDFAANSTTTGALIAGTLQGGELDWDDHDWFKLDLVAGVPYRFKLNPVALQGYSQWQVFPKLTLRDADGAVLAETVTAGKYSWAYVQYTPVAGGTYYLDVSASGGVGNYGVTMEQMEPDAVPSQPAGAPLLSLGTRLEGVFEYGGDSDWYRFHAEAGQHLQFSTPKGPAADAVYAAGMAVYDASGKLVTSNFPFEPSMSGDYYVAVLGNGKGSYSLQMTALADDFSANASTTGRFAPGSAAVSGKLDYAGDRDAFRMAVEAGKIYTVKIAGISGDLGYAQGSVSNGDGAYVASGYQRSDGQYAYSFKAVNSGDYFITVNSTAQTQATAELSYSVQADGGVVDDHGDDAAHATTAAPGQAMQGTLQGLQDTDVFGVQLQAGVTYELEAAAVQDGASPAGQKAVLNLLDGGGNQIAGGDYFTALSKFVVTPTVSGTYFAQVKGAGLAYTFKAVAAQDDYAANTSKPGSLSVGGSARGTLESRADVDWFAVDLVAGVTYWFGSESTNTTAFTKYPGPDIALVDGLGQTLAAMPTGLSSSVMPRIPYVPQTSGTYYVSTVRTLSDYPAPYVVTAQIGERDDYGVTRSTAGTLAANVAAGGKLELAQDKDMFHFVATAGTAYVVELTAGKGMEWNAGLSVSVESDLAASGMMREFKRFTPSVKVFEPQASGDYYFTVNGDGSNSGEYGLRLRPVAGDSIAANTNTTAVLPSGQAVSSVLESKYDGDWYKVAVQKDHSYVVELLGAVSGNGTLVASSATLSLTNERGYTDSVRAYTYAPYSEPLTTFKPEQDGNYYVGVDGDTAAEGSYVLQVTDITNDRKGPALAGTSLSPNVPVDLYGTVVLTFDERIKASGGVSLTGPHGAVSVDSVTGKYDGPLVAGNQLILNPSRHLEPGATYTVELKPGSITDVAGNPYSGTTSFTFTTSPLLETGTAGNDYLKVGANATEVHGGAGTDTLVYGNREYYHFTITAAGAGQFTILSRYDAPATPVKLDGVERLLFEGGGGIALDVDGIAGQAYRLYQAAFNRTPDPSGVGYWIAQMDKGMALTDVARSFVASAEFQQRYGANPTDAAFVDMLYSNVLHRAPDAAGAAYWNGALRDGLAREQALAYFSEGKENHDAVATLIANGFGYNPYG</sequence>
<dbReference type="Gene3D" id="2.60.120.380">
    <property type="match status" value="7"/>
</dbReference>
<dbReference type="Pfam" id="PF13205">
    <property type="entry name" value="Big_5"/>
    <property type="match status" value="1"/>
</dbReference>
<evidence type="ECO:0000256" key="1">
    <source>
        <dbReference type="ARBA" id="ARBA00022729"/>
    </source>
</evidence>
<feature type="domain" description="DUF4214" evidence="3">
    <location>
        <begin position="1052"/>
        <end position="1119"/>
    </location>
</feature>
<keyword evidence="5" id="KW-1185">Reference proteome</keyword>
<dbReference type="InterPro" id="IPR011049">
    <property type="entry name" value="Serralysin-like_metalloprot_C"/>
</dbReference>